<dbReference type="InterPro" id="IPR001647">
    <property type="entry name" value="HTH_TetR"/>
</dbReference>
<reference evidence="4 5" key="1">
    <citation type="journal article" date="2023" name="Int. J. Syst. Evol. Microbiol.">
        <title>Winogradskyella bathintestinalis sp. nov., isolated from the intestine of the deep-sea loosejaw dragonfish, Malacosteus niger.</title>
        <authorList>
            <person name="Uniacke-Lowe S."/>
            <person name="Johnson C.N."/>
            <person name="Stanton C."/>
            <person name="Hill C."/>
            <person name="Ross P."/>
        </authorList>
    </citation>
    <scope>NUCLEOTIDE SEQUENCE [LARGE SCALE GENOMIC DNA]</scope>
    <source>
        <strain evidence="4 5">APC 3343</strain>
    </source>
</reference>
<evidence type="ECO:0000313" key="4">
    <source>
        <dbReference type="EMBL" id="MDN3493603.1"/>
    </source>
</evidence>
<evidence type="ECO:0000256" key="2">
    <source>
        <dbReference type="PROSITE-ProRule" id="PRU00335"/>
    </source>
</evidence>
<dbReference type="PROSITE" id="PS50977">
    <property type="entry name" value="HTH_TETR_2"/>
    <property type="match status" value="1"/>
</dbReference>
<evidence type="ECO:0000259" key="3">
    <source>
        <dbReference type="PROSITE" id="PS50977"/>
    </source>
</evidence>
<dbReference type="RefSeq" id="WP_290207273.1">
    <property type="nucleotide sequence ID" value="NZ_JASDDK010000005.1"/>
</dbReference>
<dbReference type="InterPro" id="IPR036271">
    <property type="entry name" value="Tet_transcr_reg_TetR-rel_C_sf"/>
</dbReference>
<protein>
    <submittedName>
        <fullName evidence="4">TetR/AcrR family transcriptional regulator</fullName>
    </submittedName>
</protein>
<name>A0ABT7ZX80_9FLAO</name>
<dbReference type="EMBL" id="JASDDK010000005">
    <property type="protein sequence ID" value="MDN3493603.1"/>
    <property type="molecule type" value="Genomic_DNA"/>
</dbReference>
<evidence type="ECO:0000256" key="1">
    <source>
        <dbReference type="ARBA" id="ARBA00023125"/>
    </source>
</evidence>
<feature type="domain" description="HTH tetR-type" evidence="3">
    <location>
        <begin position="5"/>
        <end position="65"/>
    </location>
</feature>
<dbReference type="PANTHER" id="PTHR43479">
    <property type="entry name" value="ACREF/ENVCD OPERON REPRESSOR-RELATED"/>
    <property type="match status" value="1"/>
</dbReference>
<evidence type="ECO:0000313" key="5">
    <source>
        <dbReference type="Proteomes" id="UP001231197"/>
    </source>
</evidence>
<dbReference type="SUPFAM" id="SSF46689">
    <property type="entry name" value="Homeodomain-like"/>
    <property type="match status" value="1"/>
</dbReference>
<dbReference type="Gene3D" id="1.10.357.10">
    <property type="entry name" value="Tetracycline Repressor, domain 2"/>
    <property type="match status" value="1"/>
</dbReference>
<dbReference type="InterPro" id="IPR009057">
    <property type="entry name" value="Homeodomain-like_sf"/>
</dbReference>
<dbReference type="Pfam" id="PF00440">
    <property type="entry name" value="TetR_N"/>
    <property type="match status" value="1"/>
</dbReference>
<dbReference type="InterPro" id="IPR050624">
    <property type="entry name" value="HTH-type_Tx_Regulator"/>
</dbReference>
<dbReference type="SUPFAM" id="SSF48498">
    <property type="entry name" value="Tetracyclin repressor-like, C-terminal domain"/>
    <property type="match status" value="1"/>
</dbReference>
<gene>
    <name evidence="4" type="ORF">QMA06_12835</name>
</gene>
<dbReference type="Gene3D" id="1.10.10.60">
    <property type="entry name" value="Homeodomain-like"/>
    <property type="match status" value="1"/>
</dbReference>
<keyword evidence="5" id="KW-1185">Reference proteome</keyword>
<dbReference type="PRINTS" id="PR00455">
    <property type="entry name" value="HTHTETR"/>
</dbReference>
<accession>A0ABT7ZX80</accession>
<dbReference type="PANTHER" id="PTHR43479:SF11">
    <property type="entry name" value="ACREF_ENVCD OPERON REPRESSOR-RELATED"/>
    <property type="match status" value="1"/>
</dbReference>
<feature type="DNA-binding region" description="H-T-H motif" evidence="2">
    <location>
        <begin position="28"/>
        <end position="47"/>
    </location>
</feature>
<proteinExistence type="predicted"/>
<comment type="caution">
    <text evidence="4">The sequence shown here is derived from an EMBL/GenBank/DDBJ whole genome shotgun (WGS) entry which is preliminary data.</text>
</comment>
<organism evidence="4 5">
    <name type="scientific">Winogradskyella bathintestinalis</name>
    <dbReference type="NCBI Taxonomy" id="3035208"/>
    <lineage>
        <taxon>Bacteria</taxon>
        <taxon>Pseudomonadati</taxon>
        <taxon>Bacteroidota</taxon>
        <taxon>Flavobacteriia</taxon>
        <taxon>Flavobacteriales</taxon>
        <taxon>Flavobacteriaceae</taxon>
        <taxon>Winogradskyella</taxon>
    </lineage>
</organism>
<dbReference type="Proteomes" id="UP001231197">
    <property type="component" value="Unassembled WGS sequence"/>
</dbReference>
<sequence>MPESNETKSKLLRASKTLFWKYGIKRVTVEEISEQAEVSKMTFYRHYKNKEAIAEAVLEQVFNKSMRRYTKIMSSDDDFRVKVDAIVKLQYDDAKGISEEFIVDILKKDNSPLHKKLEELNQNSLQQVKKDFIEAQRKGEIRADLNIDFMMYMLNDLNTKLVDKQLIKYYNTEEALIMELTNFFFYGILP</sequence>
<keyword evidence="1 2" id="KW-0238">DNA-binding</keyword>